<dbReference type="AlphaFoldDB" id="A0A395VDV7"/>
<organism evidence="1 2">
    <name type="scientific">Roseburia hominis</name>
    <dbReference type="NCBI Taxonomy" id="301301"/>
    <lineage>
        <taxon>Bacteria</taxon>
        <taxon>Bacillati</taxon>
        <taxon>Bacillota</taxon>
        <taxon>Clostridia</taxon>
        <taxon>Lachnospirales</taxon>
        <taxon>Lachnospiraceae</taxon>
        <taxon>Roseburia</taxon>
    </lineage>
</organism>
<protein>
    <submittedName>
        <fullName evidence="1">Uncharacterized protein</fullName>
    </submittedName>
</protein>
<evidence type="ECO:0000313" key="1">
    <source>
        <dbReference type="EMBL" id="RGS41845.1"/>
    </source>
</evidence>
<sequence length="124" mass="13146">MTNYESPEILRTEELAEGVYLASGCYTASAYIHQTPQSGSGEYRIQVNGQHSADHTKEAQTLTISFSLPVTYTSSGGSLVSGSGTNTLVINYNYHQNPTDNIGLGDLVVQADAGLAVTSVNITD</sequence>
<reference evidence="1 2" key="1">
    <citation type="submission" date="2018-08" db="EMBL/GenBank/DDBJ databases">
        <title>A genome reference for cultivated species of the human gut microbiota.</title>
        <authorList>
            <person name="Zou Y."/>
            <person name="Xue W."/>
            <person name="Luo G."/>
        </authorList>
    </citation>
    <scope>NUCLEOTIDE SEQUENCE [LARGE SCALE GENOMIC DNA]</scope>
    <source>
        <strain evidence="1 2">AF22-12AC</strain>
    </source>
</reference>
<dbReference type="RefSeq" id="WP_118096095.1">
    <property type="nucleotide sequence ID" value="NZ_JAQEDX010000004.1"/>
</dbReference>
<gene>
    <name evidence="1" type="ORF">DWX93_00430</name>
</gene>
<proteinExistence type="predicted"/>
<dbReference type="Proteomes" id="UP000266172">
    <property type="component" value="Unassembled WGS sequence"/>
</dbReference>
<name>A0A395VDV7_9FIRM</name>
<evidence type="ECO:0000313" key="2">
    <source>
        <dbReference type="Proteomes" id="UP000266172"/>
    </source>
</evidence>
<accession>A0A395VDV7</accession>
<comment type="caution">
    <text evidence="1">The sequence shown here is derived from an EMBL/GenBank/DDBJ whole genome shotgun (WGS) entry which is preliminary data.</text>
</comment>
<dbReference type="EMBL" id="QRVL01000001">
    <property type="protein sequence ID" value="RGS41845.1"/>
    <property type="molecule type" value="Genomic_DNA"/>
</dbReference>